<comment type="caution">
    <text evidence="4">The sequence shown here is derived from an EMBL/GenBank/DDBJ whole genome shotgun (WGS) entry which is preliminary data.</text>
</comment>
<gene>
    <name evidence="4" type="ORF">CH338_29745</name>
</gene>
<dbReference type="InterPro" id="IPR011006">
    <property type="entry name" value="CheY-like_superfamily"/>
</dbReference>
<reference evidence="4 5" key="1">
    <citation type="submission" date="2017-07" db="EMBL/GenBank/DDBJ databases">
        <title>Draft Genome Sequences of Select Purple Nonsulfur Bacteria.</title>
        <authorList>
            <person name="Lasarre B."/>
            <person name="Mckinlay J.B."/>
        </authorList>
    </citation>
    <scope>NUCLEOTIDE SEQUENCE [LARGE SCALE GENOMIC DNA]</scope>
    <source>
        <strain evidence="4 5">DSM 11907</strain>
    </source>
</reference>
<dbReference type="InterPro" id="IPR005561">
    <property type="entry name" value="ANTAR"/>
</dbReference>
<dbReference type="InterPro" id="IPR001789">
    <property type="entry name" value="Sig_transdc_resp-reg_receiver"/>
</dbReference>
<dbReference type="Gene3D" id="1.10.10.10">
    <property type="entry name" value="Winged helix-like DNA-binding domain superfamily/Winged helix DNA-binding domain"/>
    <property type="match status" value="1"/>
</dbReference>
<accession>A0A327JSV0</accession>
<name>A0A327JSV0_9BRAD</name>
<dbReference type="GO" id="GO:0003723">
    <property type="term" value="F:RNA binding"/>
    <property type="evidence" value="ECO:0007669"/>
    <property type="project" value="InterPro"/>
</dbReference>
<feature type="domain" description="ANTAR" evidence="3">
    <location>
        <begin position="127"/>
        <end position="188"/>
    </location>
</feature>
<sequence>MQDGVVSIAVVDADRARAAIVEEGLRAAGIPRVAIVPDSPDLLDRLVALAPDVVVIALDSPNRDVLEQMFKVSRVVERPVAMFVDRSDAATMQAAIDAGVSAYVVDGLKPERVRAIVDMAVMRFNAYSRMRRELEEAKTALADRRTIDKAKGLLMARKGLSEEAAYALLRRTAMNEKKRMVEIAQAIITAAELF</sequence>
<dbReference type="PIRSF" id="PIRSF036382">
    <property type="entry name" value="RR_antiterm"/>
    <property type="match status" value="1"/>
</dbReference>
<protein>
    <submittedName>
        <fullName evidence="4">Two-component system response regulator</fullName>
    </submittedName>
</protein>
<evidence type="ECO:0000313" key="5">
    <source>
        <dbReference type="Proteomes" id="UP000248863"/>
    </source>
</evidence>
<dbReference type="Proteomes" id="UP000248863">
    <property type="component" value="Unassembled WGS sequence"/>
</dbReference>
<dbReference type="PROSITE" id="PS50110">
    <property type="entry name" value="RESPONSE_REGULATORY"/>
    <property type="match status" value="1"/>
</dbReference>
<dbReference type="SMART" id="SM00448">
    <property type="entry name" value="REC"/>
    <property type="match status" value="1"/>
</dbReference>
<keyword evidence="5" id="KW-1185">Reference proteome</keyword>
<dbReference type="InterPro" id="IPR036388">
    <property type="entry name" value="WH-like_DNA-bd_sf"/>
</dbReference>
<dbReference type="GO" id="GO:0000160">
    <property type="term" value="P:phosphorelay signal transduction system"/>
    <property type="evidence" value="ECO:0007669"/>
    <property type="project" value="InterPro"/>
</dbReference>
<dbReference type="Pfam" id="PF03861">
    <property type="entry name" value="ANTAR"/>
    <property type="match status" value="1"/>
</dbReference>
<dbReference type="Gene3D" id="3.40.50.2300">
    <property type="match status" value="1"/>
</dbReference>
<organism evidence="4 5">
    <name type="scientific">Rhodoplanes elegans</name>
    <dbReference type="NCBI Taxonomy" id="29408"/>
    <lineage>
        <taxon>Bacteria</taxon>
        <taxon>Pseudomonadati</taxon>
        <taxon>Pseudomonadota</taxon>
        <taxon>Alphaproteobacteria</taxon>
        <taxon>Hyphomicrobiales</taxon>
        <taxon>Nitrobacteraceae</taxon>
        <taxon>Rhodoplanes</taxon>
    </lineage>
</organism>
<dbReference type="OrthoDB" id="9795002at2"/>
<evidence type="ECO:0000259" key="3">
    <source>
        <dbReference type="PROSITE" id="PS50921"/>
    </source>
</evidence>
<dbReference type="SMART" id="SM01012">
    <property type="entry name" value="ANTAR"/>
    <property type="match status" value="1"/>
</dbReference>
<dbReference type="PROSITE" id="PS50921">
    <property type="entry name" value="ANTAR"/>
    <property type="match status" value="1"/>
</dbReference>
<dbReference type="AlphaFoldDB" id="A0A327JSV0"/>
<dbReference type="RefSeq" id="WP_111360652.1">
    <property type="nucleotide sequence ID" value="NZ_NHSK01000051.1"/>
</dbReference>
<feature type="domain" description="Response regulatory" evidence="2">
    <location>
        <begin position="7"/>
        <end position="121"/>
    </location>
</feature>
<comment type="caution">
    <text evidence="1">Lacks conserved residue(s) required for the propagation of feature annotation.</text>
</comment>
<evidence type="ECO:0000256" key="1">
    <source>
        <dbReference type="PROSITE-ProRule" id="PRU00169"/>
    </source>
</evidence>
<evidence type="ECO:0000259" key="2">
    <source>
        <dbReference type="PROSITE" id="PS50110"/>
    </source>
</evidence>
<evidence type="ECO:0000313" key="4">
    <source>
        <dbReference type="EMBL" id="RAI27972.1"/>
    </source>
</evidence>
<dbReference type="EMBL" id="NPEU01000797">
    <property type="protein sequence ID" value="RAI27972.1"/>
    <property type="molecule type" value="Genomic_DNA"/>
</dbReference>
<dbReference type="SUPFAM" id="SSF52172">
    <property type="entry name" value="CheY-like"/>
    <property type="match status" value="1"/>
</dbReference>
<proteinExistence type="predicted"/>
<dbReference type="InterPro" id="IPR008327">
    <property type="entry name" value="Sig_transdc_resp-reg_antiterm"/>
</dbReference>